<dbReference type="GO" id="GO:0046872">
    <property type="term" value="F:metal ion binding"/>
    <property type="evidence" value="ECO:0007669"/>
    <property type="project" value="UniProtKB-KW"/>
</dbReference>
<evidence type="ECO:0000256" key="4">
    <source>
        <dbReference type="ARBA" id="ARBA00023136"/>
    </source>
</evidence>
<name>A0A3E0EK91_9FLAO</name>
<proteinExistence type="predicted"/>
<sequence length="271" mass="31128">MKRRRKIPLVVISDVHLGTYGCQAKELLQYLKSINPQTLVLNGDIIDMWSFTKSYFPASHMNVLRQIIKMSNMGTRVIYITGNHDEALRKYSDFILGNFELLDKLILDLDGKKTWIFHGDVFDSSTQGYAKILAKLGGKGYDLLILINSLINWFLGLLGKEKRSYSKMIKDSVKKAVSFVSNFETTAAEIAIQKNYSYVICGHIHKPQMKEIKNEQGSVIYLNSGDWIENLTALEYKKQKWSLYHYKREHYAGSETQEDKAVNDIVNKILS</sequence>
<organism evidence="7 8">
    <name type="scientific">Flavobacterium aquicola</name>
    <dbReference type="NCBI Taxonomy" id="1682742"/>
    <lineage>
        <taxon>Bacteria</taxon>
        <taxon>Pseudomonadati</taxon>
        <taxon>Bacteroidota</taxon>
        <taxon>Flavobacteriia</taxon>
        <taxon>Flavobacteriales</taxon>
        <taxon>Flavobacteriaceae</taxon>
        <taxon>Flavobacterium</taxon>
    </lineage>
</organism>
<dbReference type="Pfam" id="PF00149">
    <property type="entry name" value="Metallophos"/>
    <property type="match status" value="1"/>
</dbReference>
<evidence type="ECO:0000259" key="6">
    <source>
        <dbReference type="Pfam" id="PF00149"/>
    </source>
</evidence>
<reference evidence="7 8" key="1">
    <citation type="submission" date="2018-08" db="EMBL/GenBank/DDBJ databases">
        <title>Genomic Encyclopedia of Archaeal and Bacterial Type Strains, Phase II (KMG-II): from individual species to whole genera.</title>
        <authorList>
            <person name="Goeker M."/>
        </authorList>
    </citation>
    <scope>NUCLEOTIDE SEQUENCE [LARGE SCALE GENOMIC DNA]</scope>
    <source>
        <strain evidence="7 8">DSM 100880</strain>
    </source>
</reference>
<dbReference type="EMBL" id="QUNI01000007">
    <property type="protein sequence ID" value="REG98170.1"/>
    <property type="molecule type" value="Genomic_DNA"/>
</dbReference>
<accession>A0A3E0EK91</accession>
<evidence type="ECO:0000256" key="1">
    <source>
        <dbReference type="ARBA" id="ARBA00022475"/>
    </source>
</evidence>
<protein>
    <submittedName>
        <fullName evidence="7">UDP-2,3-diacylglucosamine pyrophosphatase LpxH</fullName>
    </submittedName>
</protein>
<dbReference type="Gene3D" id="3.60.21.10">
    <property type="match status" value="1"/>
</dbReference>
<dbReference type="SUPFAM" id="SSF56300">
    <property type="entry name" value="Metallo-dependent phosphatases"/>
    <property type="match status" value="1"/>
</dbReference>
<dbReference type="InterPro" id="IPR029052">
    <property type="entry name" value="Metallo-depent_PP-like"/>
</dbReference>
<dbReference type="GO" id="GO:0009245">
    <property type="term" value="P:lipid A biosynthetic process"/>
    <property type="evidence" value="ECO:0007669"/>
    <property type="project" value="TreeGrafter"/>
</dbReference>
<keyword evidence="2" id="KW-0997">Cell inner membrane</keyword>
<dbReference type="RefSeq" id="WP_115813653.1">
    <property type="nucleotide sequence ID" value="NZ_QUNI01000007.1"/>
</dbReference>
<evidence type="ECO:0000256" key="3">
    <source>
        <dbReference type="ARBA" id="ARBA00022723"/>
    </source>
</evidence>
<evidence type="ECO:0000256" key="5">
    <source>
        <dbReference type="ARBA" id="ARBA00023211"/>
    </source>
</evidence>
<dbReference type="GO" id="GO:0016020">
    <property type="term" value="C:membrane"/>
    <property type="evidence" value="ECO:0007669"/>
    <property type="project" value="GOC"/>
</dbReference>
<dbReference type="AlphaFoldDB" id="A0A3E0EK91"/>
<dbReference type="PANTHER" id="PTHR34990:SF2">
    <property type="entry name" value="BLL8164 PROTEIN"/>
    <property type="match status" value="1"/>
</dbReference>
<evidence type="ECO:0000313" key="7">
    <source>
        <dbReference type="EMBL" id="REG98170.1"/>
    </source>
</evidence>
<keyword evidence="1" id="KW-1003">Cell membrane</keyword>
<comment type="caution">
    <text evidence="7">The sequence shown here is derived from an EMBL/GenBank/DDBJ whole genome shotgun (WGS) entry which is preliminary data.</text>
</comment>
<keyword evidence="5" id="KW-0464">Manganese</keyword>
<feature type="domain" description="Calcineurin-like phosphoesterase" evidence="6">
    <location>
        <begin position="8"/>
        <end position="207"/>
    </location>
</feature>
<evidence type="ECO:0000256" key="2">
    <source>
        <dbReference type="ARBA" id="ARBA00022519"/>
    </source>
</evidence>
<dbReference type="Proteomes" id="UP000257136">
    <property type="component" value="Unassembled WGS sequence"/>
</dbReference>
<dbReference type="CDD" id="cd07398">
    <property type="entry name" value="MPP_YbbF-LpxH"/>
    <property type="match status" value="1"/>
</dbReference>
<gene>
    <name evidence="7" type="ORF">C8P67_10796</name>
</gene>
<dbReference type="PANTHER" id="PTHR34990">
    <property type="entry name" value="UDP-2,3-DIACYLGLUCOSAMINE HYDROLASE-RELATED"/>
    <property type="match status" value="1"/>
</dbReference>
<evidence type="ECO:0000313" key="8">
    <source>
        <dbReference type="Proteomes" id="UP000257136"/>
    </source>
</evidence>
<dbReference type="InterPro" id="IPR004843">
    <property type="entry name" value="Calcineurin-like_PHP"/>
</dbReference>
<keyword evidence="3" id="KW-0479">Metal-binding</keyword>
<dbReference type="OrthoDB" id="9802481at2"/>
<dbReference type="InterPro" id="IPR043461">
    <property type="entry name" value="LpxH-like"/>
</dbReference>
<dbReference type="GO" id="GO:0008758">
    <property type="term" value="F:UDP-2,3-diacylglucosamine hydrolase activity"/>
    <property type="evidence" value="ECO:0007669"/>
    <property type="project" value="TreeGrafter"/>
</dbReference>
<keyword evidence="4" id="KW-0472">Membrane</keyword>
<keyword evidence="8" id="KW-1185">Reference proteome</keyword>